<dbReference type="InterPro" id="IPR044587">
    <property type="entry name" value="HSP21-like"/>
</dbReference>
<dbReference type="InterPro" id="IPR002068">
    <property type="entry name" value="A-crystallin/Hsp20_dom"/>
</dbReference>
<dbReference type="GO" id="GO:0009408">
    <property type="term" value="P:response to heat"/>
    <property type="evidence" value="ECO:0007669"/>
    <property type="project" value="InterPro"/>
</dbReference>
<evidence type="ECO:0000256" key="3">
    <source>
        <dbReference type="RuleBase" id="RU003616"/>
    </source>
</evidence>
<evidence type="ECO:0000256" key="1">
    <source>
        <dbReference type="ARBA" id="ARBA00023016"/>
    </source>
</evidence>
<reference evidence="5 6" key="1">
    <citation type="submission" date="2018-02" db="EMBL/GenBank/DDBJ databases">
        <title>Reclassifiation of [Polyangium] brachysporum DSM 7029 as Guopingzhaonella breviflexa gen. nov., sp. nov., a member of the family Comamonadaceae.</title>
        <authorList>
            <person name="Tang B."/>
        </authorList>
    </citation>
    <scope>NUCLEOTIDE SEQUENCE [LARGE SCALE GENOMIC DNA]</scope>
    <source>
        <strain evidence="5 6">BCRC 80649</strain>
    </source>
</reference>
<dbReference type="EMBL" id="PSNX01000006">
    <property type="protein sequence ID" value="PPE66704.1"/>
    <property type="molecule type" value="Genomic_DNA"/>
</dbReference>
<dbReference type="RefSeq" id="WP_104302303.1">
    <property type="nucleotide sequence ID" value="NZ_PSNX01000006.1"/>
</dbReference>
<dbReference type="PANTHER" id="PTHR46733:SF3">
    <property type="entry name" value="26.5 KDA HEAT SHOCK PROTEIN, MITOCHONDRIAL"/>
    <property type="match status" value="1"/>
</dbReference>
<gene>
    <name evidence="5" type="ORF">C1704_08585</name>
</gene>
<keyword evidence="6" id="KW-1185">Reference proteome</keyword>
<protein>
    <submittedName>
        <fullName evidence="5">Heat-shock protein Hsp20</fullName>
    </submittedName>
</protein>
<evidence type="ECO:0000259" key="4">
    <source>
        <dbReference type="PROSITE" id="PS01031"/>
    </source>
</evidence>
<sequence>MTMKNLREGFDSLWDSLSEGWTRLRDSARGALTRFNAGDQANLPDRSRIDDSHFTSSQGWALIGGDVYEDENRLVVRLEVPGMDKKDFDVQVRDDLLIVRGEKRFEQESSDGRWRVLQCAYGSFERSVPLPVAVKAEQAQARYRDGVLRIELPKARPGAARSTQLKVS</sequence>
<organism evidence="5 6">
    <name type="scientific">Caldimonas caldifontis</name>
    <dbReference type="NCBI Taxonomy" id="1452508"/>
    <lineage>
        <taxon>Bacteria</taxon>
        <taxon>Pseudomonadati</taxon>
        <taxon>Pseudomonadota</taxon>
        <taxon>Betaproteobacteria</taxon>
        <taxon>Burkholderiales</taxon>
        <taxon>Sphaerotilaceae</taxon>
        <taxon>Caldimonas</taxon>
    </lineage>
</organism>
<name>A0A2S5SVH1_9BURK</name>
<dbReference type="PANTHER" id="PTHR46733">
    <property type="entry name" value="26.5 KDA HEAT SHOCK PROTEIN, MITOCHONDRIAL"/>
    <property type="match status" value="1"/>
</dbReference>
<dbReference type="OrthoDB" id="9808910at2"/>
<comment type="caution">
    <text evidence="5">The sequence shown here is derived from an EMBL/GenBank/DDBJ whole genome shotgun (WGS) entry which is preliminary data.</text>
</comment>
<evidence type="ECO:0000256" key="2">
    <source>
        <dbReference type="PROSITE-ProRule" id="PRU00285"/>
    </source>
</evidence>
<evidence type="ECO:0000313" key="5">
    <source>
        <dbReference type="EMBL" id="PPE66704.1"/>
    </source>
</evidence>
<dbReference type="Pfam" id="PF00011">
    <property type="entry name" value="HSP20"/>
    <property type="match status" value="1"/>
</dbReference>
<dbReference type="InterPro" id="IPR008978">
    <property type="entry name" value="HSP20-like_chaperone"/>
</dbReference>
<evidence type="ECO:0000313" key="6">
    <source>
        <dbReference type="Proteomes" id="UP000238605"/>
    </source>
</evidence>
<dbReference type="SUPFAM" id="SSF49764">
    <property type="entry name" value="HSP20-like chaperones"/>
    <property type="match status" value="1"/>
</dbReference>
<proteinExistence type="inferred from homology"/>
<dbReference type="CDD" id="cd06464">
    <property type="entry name" value="ACD_sHsps-like"/>
    <property type="match status" value="1"/>
</dbReference>
<keyword evidence="1" id="KW-0346">Stress response</keyword>
<accession>A0A2S5SVH1</accession>
<dbReference type="PROSITE" id="PS01031">
    <property type="entry name" value="SHSP"/>
    <property type="match status" value="1"/>
</dbReference>
<comment type="similarity">
    <text evidence="2 3">Belongs to the small heat shock protein (HSP20) family.</text>
</comment>
<dbReference type="AlphaFoldDB" id="A0A2S5SVH1"/>
<feature type="domain" description="SHSP" evidence="4">
    <location>
        <begin position="56"/>
        <end position="168"/>
    </location>
</feature>
<dbReference type="Gene3D" id="2.60.40.790">
    <property type="match status" value="1"/>
</dbReference>
<dbReference type="Proteomes" id="UP000238605">
    <property type="component" value="Unassembled WGS sequence"/>
</dbReference>